<evidence type="ECO:0000256" key="10">
    <source>
        <dbReference type="ARBA" id="ARBA00022574"/>
    </source>
</evidence>
<evidence type="ECO:0000256" key="9">
    <source>
        <dbReference type="ARBA" id="ARBA00022563"/>
    </source>
</evidence>
<dbReference type="SUPFAM" id="SSF55973">
    <property type="entry name" value="S-adenosylmethionine synthetase"/>
    <property type="match status" value="2"/>
</dbReference>
<evidence type="ECO:0000256" key="19">
    <source>
        <dbReference type="ARBA" id="ARBA00023285"/>
    </source>
</evidence>
<dbReference type="Gene3D" id="3.30.300.10">
    <property type="match status" value="3"/>
</dbReference>
<evidence type="ECO:0000256" key="21">
    <source>
        <dbReference type="ARBA" id="ARBA00048344"/>
    </source>
</evidence>
<keyword evidence="14" id="KW-0677">Repeat</keyword>
<dbReference type="FunFam" id="3.30.300.10:FF:000004">
    <property type="entry name" value="S-adenosylmethionine synthase"/>
    <property type="match status" value="1"/>
</dbReference>
<evidence type="ECO:0000259" key="26">
    <source>
        <dbReference type="Pfam" id="PF02772"/>
    </source>
</evidence>
<dbReference type="GO" id="GO:0046872">
    <property type="term" value="F:metal ion binding"/>
    <property type="evidence" value="ECO:0007669"/>
    <property type="project" value="UniProtKB-KW"/>
</dbReference>
<keyword evidence="18 23" id="KW-0630">Potassium</keyword>
<keyword evidence="19" id="KW-0170">Cobalt</keyword>
<evidence type="ECO:0000256" key="6">
    <source>
        <dbReference type="ARBA" id="ARBA00009685"/>
    </source>
</evidence>
<dbReference type="SUPFAM" id="SSF50978">
    <property type="entry name" value="WD40 repeat-like"/>
    <property type="match status" value="2"/>
</dbReference>
<evidence type="ECO:0000256" key="13">
    <source>
        <dbReference type="ARBA" id="ARBA00022723"/>
    </source>
</evidence>
<evidence type="ECO:0000256" key="20">
    <source>
        <dbReference type="ARBA" id="ARBA00038255"/>
    </source>
</evidence>
<feature type="compositionally biased region" description="Basic and acidic residues" evidence="25">
    <location>
        <begin position="1147"/>
        <end position="1162"/>
    </location>
</feature>
<comment type="subunit">
    <text evidence="7">Homotetramer.</text>
</comment>
<keyword evidence="15 23" id="KW-0547">Nucleotide-binding</keyword>
<dbReference type="GO" id="GO:0006556">
    <property type="term" value="P:S-adenosylmethionine biosynthetic process"/>
    <property type="evidence" value="ECO:0007669"/>
    <property type="project" value="InterPro"/>
</dbReference>
<keyword evidence="10 22" id="KW-0853">WD repeat</keyword>
<dbReference type="PROSITE" id="PS50082">
    <property type="entry name" value="WD_REPEATS_2"/>
    <property type="match status" value="1"/>
</dbReference>
<evidence type="ECO:0000256" key="25">
    <source>
        <dbReference type="SAM" id="MobiDB-lite"/>
    </source>
</evidence>
<dbReference type="Proteomes" id="UP000826271">
    <property type="component" value="Unassembled WGS sequence"/>
</dbReference>
<protein>
    <recommendedName>
        <fullName evidence="23">S-adenosylmethionine synthase</fullName>
        <ecNumber evidence="23">2.5.1.6</ecNumber>
    </recommendedName>
</protein>
<keyword evidence="29" id="KW-1185">Reference proteome</keyword>
<dbReference type="InterPro" id="IPR022636">
    <property type="entry name" value="S-AdoMet_synthetase_sfam"/>
</dbReference>
<dbReference type="NCBIfam" id="TIGR01034">
    <property type="entry name" value="metK"/>
    <property type="match status" value="1"/>
</dbReference>
<dbReference type="PROSITE" id="PS00376">
    <property type="entry name" value="ADOMET_SYNTHASE_1"/>
    <property type="match status" value="1"/>
</dbReference>
<dbReference type="Pfam" id="PF02772">
    <property type="entry name" value="S-AdoMet_synt_M"/>
    <property type="match status" value="1"/>
</dbReference>
<dbReference type="InterPro" id="IPR001680">
    <property type="entry name" value="WD40_rpt"/>
</dbReference>
<dbReference type="InterPro" id="IPR022631">
    <property type="entry name" value="ADOMET_SYNTHASE_CS"/>
</dbReference>
<dbReference type="EC" id="2.5.1.6" evidence="23"/>
<gene>
    <name evidence="28" type="ORF">BUALT_Bualt02G0247700</name>
</gene>
<comment type="function">
    <text evidence="3">Catalyzes the formation of S-adenosylmethionine from methionine and ATP. The reaction comprises two steps that are both catalyzed by the same enzyme: formation of S-adenosylmethionine (AdoMet) and triphosphate, and subsequent hydrolysis of the triphosphate.</text>
</comment>
<evidence type="ECO:0000256" key="22">
    <source>
        <dbReference type="PROSITE-ProRule" id="PRU00221"/>
    </source>
</evidence>
<dbReference type="CDD" id="cd18079">
    <property type="entry name" value="S-AdoMet_synt"/>
    <property type="match status" value="1"/>
</dbReference>
<keyword evidence="12" id="KW-0819">tRNA processing</keyword>
<comment type="similarity">
    <text evidence="6 24">Belongs to the AdoMet synthase family.</text>
</comment>
<dbReference type="FunFam" id="3.30.300.10:FF:000003">
    <property type="entry name" value="S-adenosylmethionine synthase"/>
    <property type="match status" value="1"/>
</dbReference>
<keyword evidence="8" id="KW-0963">Cytoplasm</keyword>
<feature type="domain" description="S-adenosylmethionine synthetase central" evidence="26">
    <location>
        <begin position="1386"/>
        <end position="1505"/>
    </location>
</feature>
<keyword evidence="17 23" id="KW-0460">Magnesium</keyword>
<dbReference type="Gene3D" id="2.130.10.10">
    <property type="entry name" value="YVTN repeat-like/Quinoprotein amine dehydrogenase"/>
    <property type="match status" value="4"/>
</dbReference>
<comment type="pathway">
    <text evidence="5 23">Amino-acid biosynthesis; S-adenosyl-L-methionine biosynthesis; S-adenosyl-L-methionine from L-methionine: step 1/1.</text>
</comment>
<dbReference type="PROSITE" id="PS50294">
    <property type="entry name" value="WD_REPEATS_REGION"/>
    <property type="match status" value="1"/>
</dbReference>
<accession>A0AAV6YB23</accession>
<evidence type="ECO:0000256" key="8">
    <source>
        <dbReference type="ARBA" id="ARBA00022490"/>
    </source>
</evidence>
<feature type="domain" description="S-adenosylmethionine synthetase C-terminal" evidence="27">
    <location>
        <begin position="1507"/>
        <end position="1650"/>
    </location>
</feature>
<keyword evidence="16 23" id="KW-0067">ATP-binding</keyword>
<dbReference type="GO" id="GO:0005524">
    <property type="term" value="F:ATP binding"/>
    <property type="evidence" value="ECO:0007669"/>
    <property type="project" value="UniProtKB-KW"/>
</dbReference>
<evidence type="ECO:0000256" key="23">
    <source>
        <dbReference type="RuleBase" id="RU000541"/>
    </source>
</evidence>
<evidence type="ECO:0000256" key="7">
    <source>
        <dbReference type="ARBA" id="ARBA00011881"/>
    </source>
</evidence>
<evidence type="ECO:0000256" key="24">
    <source>
        <dbReference type="RuleBase" id="RU004462"/>
    </source>
</evidence>
<comment type="similarity">
    <text evidence="20">Belongs to the WD repeat WDR6 family.</text>
</comment>
<evidence type="ECO:0000256" key="11">
    <source>
        <dbReference type="ARBA" id="ARBA00022679"/>
    </source>
</evidence>
<keyword evidence="13 23" id="KW-0479">Metal-binding</keyword>
<comment type="caution">
    <text evidence="28">The sequence shown here is derived from an EMBL/GenBank/DDBJ whole genome shotgun (WGS) entry which is preliminary data.</text>
</comment>
<dbReference type="GO" id="GO:0004478">
    <property type="term" value="F:methionine adenosyltransferase activity"/>
    <property type="evidence" value="ECO:0007669"/>
    <property type="project" value="UniProtKB-EC"/>
</dbReference>
<dbReference type="InterPro" id="IPR002133">
    <property type="entry name" value="S-AdoMet_synthetase"/>
</dbReference>
<comment type="cofactor">
    <cofactor evidence="2">
        <name>Mg(2+)</name>
        <dbReference type="ChEBI" id="CHEBI:18420"/>
    </cofactor>
</comment>
<dbReference type="InterPro" id="IPR022630">
    <property type="entry name" value="S-AdoMet_synt_C"/>
</dbReference>
<comment type="cofactor">
    <cofactor evidence="23">
        <name>Mn(2+)</name>
        <dbReference type="ChEBI" id="CHEBI:29035"/>
    </cofactor>
    <cofactor evidence="23">
        <name>Mg(2+)</name>
        <dbReference type="ChEBI" id="CHEBI:18420"/>
    </cofactor>
    <cofactor evidence="23">
        <name>Co(2+)</name>
        <dbReference type="ChEBI" id="CHEBI:48828"/>
    </cofactor>
    <text evidence="23">Binds 2 divalent ions per subunit. The metal ions interact primarily with the substrate. Can utilize magnesium, manganese or cobalt (in vitro).</text>
</comment>
<dbReference type="GO" id="GO:0030488">
    <property type="term" value="P:tRNA methylation"/>
    <property type="evidence" value="ECO:0007669"/>
    <property type="project" value="TreeGrafter"/>
</dbReference>
<feature type="region of interest" description="Disordered" evidence="25">
    <location>
        <begin position="1119"/>
        <end position="1166"/>
    </location>
</feature>
<evidence type="ECO:0000256" key="1">
    <source>
        <dbReference type="ARBA" id="ARBA00001941"/>
    </source>
</evidence>
<evidence type="ECO:0000256" key="12">
    <source>
        <dbReference type="ARBA" id="ARBA00022694"/>
    </source>
</evidence>
<comment type="cofactor">
    <cofactor evidence="1">
        <name>Co(2+)</name>
        <dbReference type="ChEBI" id="CHEBI:48828"/>
    </cofactor>
</comment>
<keyword evidence="11 23" id="KW-0808">Transferase</keyword>
<evidence type="ECO:0000256" key="4">
    <source>
        <dbReference type="ARBA" id="ARBA00004496"/>
    </source>
</evidence>
<evidence type="ECO:0000256" key="15">
    <source>
        <dbReference type="ARBA" id="ARBA00022741"/>
    </source>
</evidence>
<evidence type="ECO:0000256" key="14">
    <source>
        <dbReference type="ARBA" id="ARBA00022737"/>
    </source>
</evidence>
<dbReference type="Pfam" id="PF00400">
    <property type="entry name" value="WD40"/>
    <property type="match status" value="4"/>
</dbReference>
<evidence type="ECO:0000256" key="2">
    <source>
        <dbReference type="ARBA" id="ARBA00001946"/>
    </source>
</evidence>
<dbReference type="PROSITE" id="PS00377">
    <property type="entry name" value="ADOMET_SYNTHASE_2"/>
    <property type="match status" value="1"/>
</dbReference>
<reference evidence="28" key="1">
    <citation type="submission" date="2019-10" db="EMBL/GenBank/DDBJ databases">
        <authorList>
            <person name="Zhang R."/>
            <person name="Pan Y."/>
            <person name="Wang J."/>
            <person name="Ma R."/>
            <person name="Yu S."/>
        </authorList>
    </citation>
    <scope>NUCLEOTIDE SEQUENCE</scope>
    <source>
        <strain evidence="28">LA-IB0</strain>
        <tissue evidence="28">Leaf</tissue>
    </source>
</reference>
<dbReference type="SMART" id="SM00320">
    <property type="entry name" value="WD40"/>
    <property type="match status" value="9"/>
</dbReference>
<organism evidence="28 29">
    <name type="scientific">Buddleja alternifolia</name>
    <dbReference type="NCBI Taxonomy" id="168488"/>
    <lineage>
        <taxon>Eukaryota</taxon>
        <taxon>Viridiplantae</taxon>
        <taxon>Streptophyta</taxon>
        <taxon>Embryophyta</taxon>
        <taxon>Tracheophyta</taxon>
        <taxon>Spermatophyta</taxon>
        <taxon>Magnoliopsida</taxon>
        <taxon>eudicotyledons</taxon>
        <taxon>Gunneridae</taxon>
        <taxon>Pentapetalae</taxon>
        <taxon>asterids</taxon>
        <taxon>lamiids</taxon>
        <taxon>Lamiales</taxon>
        <taxon>Scrophulariaceae</taxon>
        <taxon>Buddlejeae</taxon>
        <taxon>Buddleja</taxon>
    </lineage>
</organism>
<dbReference type="PROSITE" id="PS00678">
    <property type="entry name" value="WD_REPEATS_1"/>
    <property type="match status" value="1"/>
</dbReference>
<evidence type="ECO:0000256" key="18">
    <source>
        <dbReference type="ARBA" id="ARBA00022958"/>
    </source>
</evidence>
<dbReference type="InterPro" id="IPR019775">
    <property type="entry name" value="WD40_repeat_CS"/>
</dbReference>
<comment type="subcellular location">
    <subcellularLocation>
        <location evidence="4">Cytoplasm</location>
    </subcellularLocation>
</comment>
<evidence type="ECO:0000256" key="5">
    <source>
        <dbReference type="ARBA" id="ARBA00005224"/>
    </source>
</evidence>
<dbReference type="EMBL" id="WHWC01000002">
    <property type="protein sequence ID" value="KAG8389617.1"/>
    <property type="molecule type" value="Genomic_DNA"/>
</dbReference>
<dbReference type="InterPro" id="IPR036322">
    <property type="entry name" value="WD40_repeat_dom_sf"/>
</dbReference>
<dbReference type="GO" id="GO:0005737">
    <property type="term" value="C:cytoplasm"/>
    <property type="evidence" value="ECO:0007669"/>
    <property type="project" value="UniProtKB-SubCell"/>
</dbReference>
<dbReference type="InterPro" id="IPR051973">
    <property type="entry name" value="tRNA_Anticodon_Mtase-Reg"/>
</dbReference>
<comment type="catalytic activity">
    <reaction evidence="21 23">
        <text>L-methionine + ATP + H2O = S-adenosyl-L-methionine + phosphate + diphosphate</text>
        <dbReference type="Rhea" id="RHEA:21080"/>
        <dbReference type="ChEBI" id="CHEBI:15377"/>
        <dbReference type="ChEBI" id="CHEBI:30616"/>
        <dbReference type="ChEBI" id="CHEBI:33019"/>
        <dbReference type="ChEBI" id="CHEBI:43474"/>
        <dbReference type="ChEBI" id="CHEBI:57844"/>
        <dbReference type="ChEBI" id="CHEBI:59789"/>
        <dbReference type="EC" id="2.5.1.6"/>
    </reaction>
</comment>
<evidence type="ECO:0000313" key="28">
    <source>
        <dbReference type="EMBL" id="KAG8389617.1"/>
    </source>
</evidence>
<evidence type="ECO:0000256" key="3">
    <source>
        <dbReference type="ARBA" id="ARBA00003583"/>
    </source>
</evidence>
<dbReference type="InterPro" id="IPR022629">
    <property type="entry name" value="S-AdoMet_synt_central"/>
</dbReference>
<evidence type="ECO:0000256" key="17">
    <source>
        <dbReference type="ARBA" id="ARBA00022842"/>
    </source>
</evidence>
<dbReference type="GO" id="GO:0006730">
    <property type="term" value="P:one-carbon metabolic process"/>
    <property type="evidence" value="ECO:0007669"/>
    <property type="project" value="UniProtKB-KW"/>
</dbReference>
<evidence type="ECO:0000256" key="16">
    <source>
        <dbReference type="ARBA" id="ARBA00022840"/>
    </source>
</evidence>
<comment type="cofactor">
    <cofactor evidence="23">
        <name>K(+)</name>
        <dbReference type="ChEBI" id="CHEBI:29103"/>
    </cofactor>
    <text evidence="23">Binds 1 potassium ion per subunit. The potassium ion interacts primarily with the substrate.</text>
</comment>
<evidence type="ECO:0000259" key="27">
    <source>
        <dbReference type="Pfam" id="PF02773"/>
    </source>
</evidence>
<sequence length="1663" mass="184370">MEPATQDVDKLANRHVARYQKSVGKPHDTRTGSQILVYDLVSGNIIRSFQVFEGIRVHGISLDTFHLHPNPKPSALAFRIAVFGERRVKLFSFHIGGPDTQQHNPFQNIELTLIHSLPKFGHWVLDVCFLKDGATSSEDACYLAIGCSDNSVYFWDIWRCNVFTQVDSAERCLLYSMRMFGNEIESLCIASGTIFNEIVVWKVINQNDAALIHASHPGDHVGPIIDEDFLLPGPKYKDALISRLVGHEGSIFRIAWFPNGLKLVSVSDDRSARIWEVQGENGFSGKVVQDNINHLTGPVLYGHNARIWDCCIFDSLIITAGEDCTCRVWDHDGRELNEIKEHIGRGVWRCLYDPSSSLLVTAGFDSAIKVHQLYISSKGLEGTVALEDSNDRKEVFALSIPNSSGHGSFMDSKSEYVRCLHFSCEDSLYVATNNGYLYHVSLFNNESVKWTELAQISKEAPVICMDLLSKCSKPFGGFEDWIAVGDGKGSMTIVQVVGSARNPKVETTLTWLAEKERHLLGTYWCKSLQNRFIFTADPGGRLKLWKLCQSVPSASLVGTESYDALLVAEYASCFGMRIMCVDASFDEELLVCGDIRGNLLLFSLPRGLLCGTPIPAAVKASPVNYFKGAHGVSSVSSVSVGGLCSDQVEISSTGADGCICYLQHDRDLLNLEFKGMKQVKELSAIRSVFITADCSDDFSVGNYAVGFASENFIIWNLTSGTKVMQITCGGWRRPHSYYLGDFPEIMNCFSFVKDDIIYIHRHWVTKNDSQIYPRTLHLQFHGREIHSLCFISANSLCSSDENQGLFSGSSWIATGSEDGTVRLTRYEQGMENWSSSQHLGEHVGGSAVRSVCFVSKMHIFIPDSIGMPNVVNGQKRTLVDEENPFILISVGAKRVVTAWKQMVTVRNKRMDTICSELDNKNEYNLTGPAPASASSLSFQWLSTDMPIKHNSNVKRKNTKVLETAENLSTTTLDAISVESLASEYRKMKSNLSLEDNHENDWRYLDVTAFLVKEAGSRISICFVIVACSDATVTVRALVLPSRLWFDVASLAPLASPVLSLQHAVIPNVLPSKEKIGSFYLAFTGSTDGSIAIWDLTECVENFMRRISSLEMEKYMEFQKRPRTGRGSQGGRWWRSADSNNTKKKPRDGRSSGHCISEEKTDNGKLVSLESGNEVENHQSRTFEASLSEKSNAQVPYQVGDQVLERKREDLFPEMSVLAAMHVLNNVHQSGVNCLYVSDIEDFTRLSDSRFSFYVVTGGDDQAINCLQCNLEINPIRDNDATIHCATQPVTMNNHNDHCLIQNHQMQFLCVDKIVSAHSSAVKGVWTDGIWVFSVGLDQRIRCWKVSGDGVSLDADNCKVLVNIEQQSPDIAQGVHGHLTKRPEVFGAGDQGHMLGYATDETPELMPLSHVLATKLGARLTEVRKNGTCSWLRPDGKTQVTVEYYNEGGAMVPVRVHTALISTQHDETVTNDEIAADLKDHVIKPVIPEKYLDEKTIFHLNPSGRFVIGGPHGDAGITGRKIIIDTYGGWGTHGDGGGAFSGKDPTKVDRSGAYVVRQAAKSIVANGLARRCIVQVSYAIGVPEPLSVFVDTCGTGKIPDKEILKIVKENFDFRPGMISINLDLKRGANGRFLKTAAYGHFGRDDPDFTWEVVKPLKWEEKSEA</sequence>
<dbReference type="PANTHER" id="PTHR14344">
    <property type="entry name" value="WD REPEAT PROTEIN"/>
    <property type="match status" value="1"/>
</dbReference>
<dbReference type="Pfam" id="PF02773">
    <property type="entry name" value="S-AdoMet_synt_C"/>
    <property type="match status" value="1"/>
</dbReference>
<evidence type="ECO:0000313" key="29">
    <source>
        <dbReference type="Proteomes" id="UP000826271"/>
    </source>
</evidence>
<proteinExistence type="inferred from homology"/>
<feature type="repeat" description="WD" evidence="22">
    <location>
        <begin position="244"/>
        <end position="278"/>
    </location>
</feature>
<dbReference type="PANTHER" id="PTHR14344:SF3">
    <property type="entry name" value="WD REPEAT-CONTAINING PROTEIN 6"/>
    <property type="match status" value="1"/>
</dbReference>
<name>A0AAV6YB23_9LAMI</name>
<dbReference type="InterPro" id="IPR015943">
    <property type="entry name" value="WD40/YVTN_repeat-like_dom_sf"/>
</dbReference>
<keyword evidence="9 23" id="KW-0554">One-carbon metabolism</keyword>